<comment type="caution">
    <text evidence="1">The sequence shown here is derived from an EMBL/GenBank/DDBJ whole genome shotgun (WGS) entry which is preliminary data.</text>
</comment>
<reference evidence="1" key="1">
    <citation type="journal article" date="2014" name="Int. J. Syst. Evol. Microbiol.">
        <title>Complete genome sequence of Corynebacterium casei LMG S-19264T (=DSM 44701T), isolated from a smear-ripened cheese.</title>
        <authorList>
            <consortium name="US DOE Joint Genome Institute (JGI-PGF)"/>
            <person name="Walter F."/>
            <person name="Albersmeier A."/>
            <person name="Kalinowski J."/>
            <person name="Ruckert C."/>
        </authorList>
    </citation>
    <scope>NUCLEOTIDE SEQUENCE</scope>
    <source>
        <strain evidence="1">CGMCC 1.15290</strain>
    </source>
</reference>
<gene>
    <name evidence="1" type="ORF">GCM10011379_12580</name>
</gene>
<name>A0A917MTE0_9BACT</name>
<dbReference type="RefSeq" id="WP_188951116.1">
    <property type="nucleotide sequence ID" value="NZ_BMIB01000001.1"/>
</dbReference>
<evidence type="ECO:0000313" key="1">
    <source>
        <dbReference type="EMBL" id="GGH62535.1"/>
    </source>
</evidence>
<accession>A0A917MTE0</accession>
<sequence length="64" mass="7323">MFAAKALEVAQRYVDPIAIVNEAIELQKTLTRNGKLSKAMEIDAVIEKTYPQPTGCIWYAWIYF</sequence>
<proteinExistence type="predicted"/>
<organism evidence="1 2">
    <name type="scientific">Filimonas zeae</name>
    <dbReference type="NCBI Taxonomy" id="1737353"/>
    <lineage>
        <taxon>Bacteria</taxon>
        <taxon>Pseudomonadati</taxon>
        <taxon>Bacteroidota</taxon>
        <taxon>Chitinophagia</taxon>
        <taxon>Chitinophagales</taxon>
        <taxon>Chitinophagaceae</taxon>
        <taxon>Filimonas</taxon>
    </lineage>
</organism>
<reference evidence="1" key="2">
    <citation type="submission" date="2020-09" db="EMBL/GenBank/DDBJ databases">
        <authorList>
            <person name="Sun Q."/>
            <person name="Zhou Y."/>
        </authorList>
    </citation>
    <scope>NUCLEOTIDE SEQUENCE</scope>
    <source>
        <strain evidence="1">CGMCC 1.15290</strain>
    </source>
</reference>
<dbReference type="AlphaFoldDB" id="A0A917MTE0"/>
<evidence type="ECO:0000313" key="2">
    <source>
        <dbReference type="Proteomes" id="UP000627292"/>
    </source>
</evidence>
<dbReference type="Proteomes" id="UP000627292">
    <property type="component" value="Unassembled WGS sequence"/>
</dbReference>
<protein>
    <submittedName>
        <fullName evidence="1">Uncharacterized protein</fullName>
    </submittedName>
</protein>
<dbReference type="EMBL" id="BMIB01000001">
    <property type="protein sequence ID" value="GGH62535.1"/>
    <property type="molecule type" value="Genomic_DNA"/>
</dbReference>
<keyword evidence="2" id="KW-1185">Reference proteome</keyword>